<accession>A0A6J4HUH8</accession>
<dbReference type="GO" id="GO:0005524">
    <property type="term" value="F:ATP binding"/>
    <property type="evidence" value="ECO:0007669"/>
    <property type="project" value="InterPro"/>
</dbReference>
<dbReference type="EMBL" id="CADCSZ010000076">
    <property type="protein sequence ID" value="CAA9232281.1"/>
    <property type="molecule type" value="Genomic_DNA"/>
</dbReference>
<dbReference type="PANTHER" id="PTHR45674:SF4">
    <property type="entry name" value="DNA LIGASE 1"/>
    <property type="match status" value="1"/>
</dbReference>
<comment type="catalytic activity">
    <reaction evidence="4">
        <text>ATP + (deoxyribonucleotide)n-3'-hydroxyl + 5'-phospho-(deoxyribonucleotide)m = (deoxyribonucleotide)n+m + AMP + diphosphate.</text>
        <dbReference type="EC" id="6.5.1.1"/>
    </reaction>
</comment>
<dbReference type="SUPFAM" id="SSF50249">
    <property type="entry name" value="Nucleic acid-binding proteins"/>
    <property type="match status" value="1"/>
</dbReference>
<dbReference type="InterPro" id="IPR050191">
    <property type="entry name" value="ATP-dep_DNA_ligase"/>
</dbReference>
<name>A0A6J4HUH8_9ACTN</name>
<evidence type="ECO:0000259" key="5">
    <source>
        <dbReference type="PROSITE" id="PS50160"/>
    </source>
</evidence>
<dbReference type="PANTHER" id="PTHR45674">
    <property type="entry name" value="DNA LIGASE 1/3 FAMILY MEMBER"/>
    <property type="match status" value="1"/>
</dbReference>
<keyword evidence="3 6" id="KW-0436">Ligase</keyword>
<comment type="similarity">
    <text evidence="1">Belongs to the ATP-dependent DNA ligase family.</text>
</comment>
<evidence type="ECO:0000256" key="3">
    <source>
        <dbReference type="ARBA" id="ARBA00022598"/>
    </source>
</evidence>
<dbReference type="GO" id="GO:0006310">
    <property type="term" value="P:DNA recombination"/>
    <property type="evidence" value="ECO:0007669"/>
    <property type="project" value="InterPro"/>
</dbReference>
<dbReference type="CDD" id="cd07971">
    <property type="entry name" value="OBF_DNA_ligase_LigD"/>
    <property type="match status" value="1"/>
</dbReference>
<gene>
    <name evidence="6" type="ORF">AVDCRST_MAG76-1384</name>
</gene>
<dbReference type="Pfam" id="PF04679">
    <property type="entry name" value="DNA_ligase_A_C"/>
    <property type="match status" value="1"/>
</dbReference>
<evidence type="ECO:0000256" key="1">
    <source>
        <dbReference type="ARBA" id="ARBA00007572"/>
    </source>
</evidence>
<feature type="domain" description="ATP-dependent DNA ligase family profile" evidence="5">
    <location>
        <begin position="113"/>
        <end position="232"/>
    </location>
</feature>
<organism evidence="6">
    <name type="scientific">uncultured Acidimicrobiales bacterium</name>
    <dbReference type="NCBI Taxonomy" id="310071"/>
    <lineage>
        <taxon>Bacteria</taxon>
        <taxon>Bacillati</taxon>
        <taxon>Actinomycetota</taxon>
        <taxon>Acidimicrobiia</taxon>
        <taxon>Acidimicrobiales</taxon>
        <taxon>environmental samples</taxon>
    </lineage>
</organism>
<protein>
    <recommendedName>
        <fullName evidence="2">DNA ligase (ATP)</fullName>
        <ecNumber evidence="2">6.5.1.1</ecNumber>
    </recommendedName>
</protein>
<evidence type="ECO:0000313" key="6">
    <source>
        <dbReference type="EMBL" id="CAA9232281.1"/>
    </source>
</evidence>
<dbReference type="SUPFAM" id="SSF56091">
    <property type="entry name" value="DNA ligase/mRNA capping enzyme, catalytic domain"/>
    <property type="match status" value="1"/>
</dbReference>
<dbReference type="InterPro" id="IPR012340">
    <property type="entry name" value="NA-bd_OB-fold"/>
</dbReference>
<dbReference type="GO" id="GO:0003910">
    <property type="term" value="F:DNA ligase (ATP) activity"/>
    <property type="evidence" value="ECO:0007669"/>
    <property type="project" value="UniProtKB-EC"/>
</dbReference>
<dbReference type="PROSITE" id="PS50160">
    <property type="entry name" value="DNA_LIGASE_A3"/>
    <property type="match status" value="1"/>
</dbReference>
<evidence type="ECO:0000256" key="2">
    <source>
        <dbReference type="ARBA" id="ARBA00012727"/>
    </source>
</evidence>
<dbReference type="Gene3D" id="2.40.50.140">
    <property type="entry name" value="Nucleic acid-binding proteins"/>
    <property type="match status" value="1"/>
</dbReference>
<proteinExistence type="inferred from homology"/>
<dbReference type="InterPro" id="IPR012310">
    <property type="entry name" value="DNA_ligase_ATP-dep_cent"/>
</dbReference>
<sequence>MNDPLGGPPLLLPMLAGGNGIPPDPDAYQLEPKLDGQRVVALIEPSRVVLTNRRGGEITGTYPELAGMAQALAPHAAVLDGEVVTFNDRGQTSFQRLQRRMHVVRPPAGLVSETPVSFVAFDVLWLDGQLLVDRPQSERRRTLDSLSIRGSAWQTAPVLDAIPEELLDACRDLGLEGFMAKRLDAPYQPGRRSPAWSKVKCGRRRELVVGGWSTGHGSREDSIGSLALGCYDATPEDAERRGRPQRLFYVGQAGSGLNEETIGQLKHLFAQIAIPTSPFANPPRAKLHHARPMLVTEVAYTEVTETGTLRQPSIKGLRTDIIATEVTWDDEIAACFPDMQLP</sequence>
<dbReference type="CDD" id="cd07906">
    <property type="entry name" value="Adenylation_DNA_ligase_LigD_LigC"/>
    <property type="match status" value="1"/>
</dbReference>
<dbReference type="EC" id="6.5.1.1" evidence="2"/>
<dbReference type="InterPro" id="IPR012309">
    <property type="entry name" value="DNA_ligase_ATP-dep_C"/>
</dbReference>
<dbReference type="Gene3D" id="3.30.1490.70">
    <property type="match status" value="1"/>
</dbReference>
<reference evidence="6" key="1">
    <citation type="submission" date="2020-02" db="EMBL/GenBank/DDBJ databases">
        <authorList>
            <person name="Meier V. D."/>
        </authorList>
    </citation>
    <scope>NUCLEOTIDE SEQUENCE</scope>
    <source>
        <strain evidence="6">AVDCRST_MAG76</strain>
    </source>
</reference>
<dbReference type="AlphaFoldDB" id="A0A6J4HUH8"/>
<dbReference type="GO" id="GO:0006281">
    <property type="term" value="P:DNA repair"/>
    <property type="evidence" value="ECO:0007669"/>
    <property type="project" value="InterPro"/>
</dbReference>
<dbReference type="Gene3D" id="3.30.470.30">
    <property type="entry name" value="DNA ligase/mRNA capping enzyme"/>
    <property type="match status" value="1"/>
</dbReference>
<evidence type="ECO:0000256" key="4">
    <source>
        <dbReference type="ARBA" id="ARBA00034003"/>
    </source>
</evidence>
<dbReference type="Pfam" id="PF01068">
    <property type="entry name" value="DNA_ligase_A_M"/>
    <property type="match status" value="1"/>
</dbReference>